<gene>
    <name evidence="13" type="primary">xylD</name>
</gene>
<dbReference type="InterPro" id="IPR001137">
    <property type="entry name" value="Glyco_hydro_11"/>
</dbReference>
<dbReference type="GO" id="GO:0031176">
    <property type="term" value="F:endo-1,4-beta-xylanase activity"/>
    <property type="evidence" value="ECO:0007669"/>
    <property type="project" value="UniProtKB-EC"/>
</dbReference>
<evidence type="ECO:0000256" key="6">
    <source>
        <dbReference type="ARBA" id="ARBA00022801"/>
    </source>
</evidence>
<sequence>MRSFARLVFSLLPVIGALAVPATSDNHARYLDMASRSADFRQRIRDMIANATQENDISKRDSVFSTSKDGVDSAGFYYSLYNDNHASAGYTEFSDSGRFEVGWNLASSSEFLGGKGYRDTKTRSLTWDGYFTATGDYTLAIYGWTLNPVTEWYIVEQHGTGTPGNGNVRGTITSDGGTYDVYDLYYSNVP</sequence>
<dbReference type="PROSITE" id="PS51761">
    <property type="entry name" value="GH11_3"/>
    <property type="match status" value="1"/>
</dbReference>
<dbReference type="SMR" id="W8VJT8"/>
<accession>W8VJT8</accession>
<dbReference type="AlphaFoldDB" id="W8VJT8"/>
<keyword evidence="11" id="KW-0732">Signal</keyword>
<evidence type="ECO:0000256" key="8">
    <source>
        <dbReference type="ARBA" id="ARBA00023295"/>
    </source>
</evidence>
<protein>
    <recommendedName>
        <fullName evidence="4">endo-1,4-beta-xylanase</fullName>
        <ecNumber evidence="4">3.2.1.8</ecNumber>
    </recommendedName>
</protein>
<feature type="domain" description="GH11" evidence="12">
    <location>
        <begin position="64"/>
        <end position="190"/>
    </location>
</feature>
<feature type="signal peptide" evidence="11">
    <location>
        <begin position="1"/>
        <end position="19"/>
    </location>
</feature>
<dbReference type="GO" id="GO:0045493">
    <property type="term" value="P:xylan catabolic process"/>
    <property type="evidence" value="ECO:0007669"/>
    <property type="project" value="UniProtKB-UniPathway"/>
</dbReference>
<evidence type="ECO:0000256" key="9">
    <source>
        <dbReference type="ARBA" id="ARBA00023326"/>
    </source>
</evidence>
<evidence type="ECO:0000256" key="10">
    <source>
        <dbReference type="PROSITE-ProRule" id="PRU01097"/>
    </source>
</evidence>
<feature type="chain" id="PRO_5004914094" description="endo-1,4-beta-xylanase" evidence="11">
    <location>
        <begin position="20"/>
        <end position="190"/>
    </location>
</feature>
<dbReference type="InterPro" id="IPR033123">
    <property type="entry name" value="GH11_dom"/>
</dbReference>
<keyword evidence="9" id="KW-0624">Polysaccharide degradation</keyword>
<keyword evidence="5 13" id="KW-0858">Xylan degradation</keyword>
<evidence type="ECO:0000256" key="3">
    <source>
        <dbReference type="ARBA" id="ARBA00007792"/>
    </source>
</evidence>
<dbReference type="EMBL" id="AB847993">
    <property type="protein sequence ID" value="BAO51922.1"/>
    <property type="molecule type" value="Genomic_DNA"/>
</dbReference>
<dbReference type="Gene3D" id="2.60.120.180">
    <property type="match status" value="1"/>
</dbReference>
<evidence type="ECO:0000256" key="4">
    <source>
        <dbReference type="ARBA" id="ARBA00012590"/>
    </source>
</evidence>
<dbReference type="PANTHER" id="PTHR46828">
    <property type="entry name" value="ENDO-1,4-BETA-XYLANASE A-RELATED"/>
    <property type="match status" value="1"/>
</dbReference>
<comment type="catalytic activity">
    <reaction evidence="1">
        <text>Endohydrolysis of (1-&gt;4)-beta-D-xylosidic linkages in xylans.</text>
        <dbReference type="EC" id="3.2.1.8"/>
    </reaction>
</comment>
<dbReference type="Pfam" id="PF00457">
    <property type="entry name" value="Glyco_hydro_11"/>
    <property type="match status" value="1"/>
</dbReference>
<keyword evidence="7" id="KW-0119">Carbohydrate metabolism</keyword>
<evidence type="ECO:0000256" key="1">
    <source>
        <dbReference type="ARBA" id="ARBA00000681"/>
    </source>
</evidence>
<organism evidence="13">
    <name type="scientific">Talaromyces pinophilus CF-2612</name>
    <dbReference type="NCBI Taxonomy" id="87693"/>
    <lineage>
        <taxon>Eukaryota</taxon>
        <taxon>Fungi</taxon>
        <taxon>Dikarya</taxon>
        <taxon>Ascomycota</taxon>
        <taxon>Pezizomycotina</taxon>
        <taxon>Eurotiomycetes</taxon>
        <taxon>Eurotiomycetidae</taxon>
        <taxon>Eurotiales</taxon>
        <taxon>Trichocomaceae</taxon>
        <taxon>Talaromyces</taxon>
        <taxon>Talaromyces sect. Talaromyces</taxon>
    </lineage>
</organism>
<comment type="similarity">
    <text evidence="3 10">Belongs to the glycosyl hydrolase 11 (cellulase G) family.</text>
</comment>
<evidence type="ECO:0000256" key="2">
    <source>
        <dbReference type="ARBA" id="ARBA00004851"/>
    </source>
</evidence>
<keyword evidence="6 13" id="KW-0378">Hydrolase</keyword>
<evidence type="ECO:0000256" key="11">
    <source>
        <dbReference type="SAM" id="SignalP"/>
    </source>
</evidence>
<comment type="pathway">
    <text evidence="2">Glycan degradation; xylan degradation.</text>
</comment>
<evidence type="ECO:0000256" key="7">
    <source>
        <dbReference type="ARBA" id="ARBA00023277"/>
    </source>
</evidence>
<evidence type="ECO:0000256" key="5">
    <source>
        <dbReference type="ARBA" id="ARBA00022651"/>
    </source>
</evidence>
<evidence type="ECO:0000313" key="13">
    <source>
        <dbReference type="EMBL" id="BAO51922.1"/>
    </source>
</evidence>
<name>W8VJT8_TALPI</name>
<dbReference type="SUPFAM" id="SSF49899">
    <property type="entry name" value="Concanavalin A-like lectins/glucanases"/>
    <property type="match status" value="1"/>
</dbReference>
<evidence type="ECO:0000259" key="12">
    <source>
        <dbReference type="PROSITE" id="PS51761"/>
    </source>
</evidence>
<dbReference type="PANTHER" id="PTHR46828:SF2">
    <property type="entry name" value="ENDO-1,4-BETA-XYLANASE A-RELATED"/>
    <property type="match status" value="1"/>
</dbReference>
<dbReference type="EC" id="3.2.1.8" evidence="4"/>
<dbReference type="InterPro" id="IPR013320">
    <property type="entry name" value="ConA-like_dom_sf"/>
</dbReference>
<proteinExistence type="inferred from homology"/>
<dbReference type="InterPro" id="IPR013319">
    <property type="entry name" value="GH11/12"/>
</dbReference>
<dbReference type="UniPathway" id="UPA00114"/>
<comment type="caution">
    <text evidence="10">Lacks conserved residue(s) required for the propagation of feature annotation.</text>
</comment>
<reference evidence="13" key="1">
    <citation type="journal article" date="2014" name="AMB Express">
        <title>Xylanase (GH11) from Acremonium cellulolyticus: homologous expression and characterization.</title>
        <authorList>
            <person name="Watanabe M."/>
            <person name="Inoue H."/>
            <person name="Inoue B."/>
            <person name="Yoshimi M."/>
            <person name="Fujii T."/>
            <person name="Ishikawa K."/>
        </authorList>
    </citation>
    <scope>NUCLEOTIDE SEQUENCE</scope>
    <source>
        <strain evidence="13">CF-2612</strain>
    </source>
</reference>
<keyword evidence="8 13" id="KW-0326">Glycosidase</keyword>